<dbReference type="GO" id="GO:0042277">
    <property type="term" value="F:peptide binding"/>
    <property type="evidence" value="ECO:0007669"/>
    <property type="project" value="TreeGrafter"/>
</dbReference>
<dbReference type="AlphaFoldDB" id="A0A939K6X4"/>
<feature type="domain" description="Peptidase M1 membrane alanine aminopeptidase" evidence="2">
    <location>
        <begin position="362"/>
        <end position="553"/>
    </location>
</feature>
<dbReference type="Gene3D" id="1.10.390.10">
    <property type="entry name" value="Neutral Protease Domain 2"/>
    <property type="match status" value="1"/>
</dbReference>
<feature type="signal peptide" evidence="1">
    <location>
        <begin position="1"/>
        <end position="18"/>
    </location>
</feature>
<dbReference type="GO" id="GO:0008270">
    <property type="term" value="F:zinc ion binding"/>
    <property type="evidence" value="ECO:0007669"/>
    <property type="project" value="InterPro"/>
</dbReference>
<sequence>MKKFLLGAACLLSWQSMAQTSSTTGTAGYDAKVLFHPLFNMQPGNDYRTGSGAPGPRYWQNRADYKINVSLDDVQNTVTGEIEITYKNNSPESLNYLWLQLDQNAFSDSSRAAKTTPIQGGRFGNKDFAGGDAITAVSVEQGANKKFVPANFLITDSRMQIKLGEALKAGGDVVKVKIAYMFKVPEYGSDRMGQVKRKDGIIYEIAQWYPRMCVYDDIQGWNTLPYLGAGEFYLEYGDIDYAVNVPWDHIVVGSGELTNPTEVLTAEQIKRLAQARTSDKTVIIRSKDEVTNANTRPKQSGRLTWKFRITNTRDAAWASSKAFVWDAAKINLPSGKTALAQSVYPAESATDDSWNRATEYVKHSIEFYSGYVYEYSYPVATNVAGIVGGMEYPGIVFCDHRDKKDALFNVVDHEFGHNWFPMIVGNNERKYAWMDEGFNTFINFLSTAAFNKGEYNRERGTMHDVAPALYSPQEPIMTIPDVQPARALGILAYYKPGMGLRMLRESVLGPERFDYAFRQYVARWAFKHPTPHDFFRSMENGAGEDLGWFWRGWFFETWKLDQGVKDVKYVDSAPEKGSTITIENLDKLAMPAVVEIQESNGKKTRMNLPVEIWQRGGTWSFRANTTSTISRVTIDPDEKLPDYNERNNVWKGEATSQGN</sequence>
<evidence type="ECO:0000259" key="2">
    <source>
        <dbReference type="Pfam" id="PF01433"/>
    </source>
</evidence>
<dbReference type="GO" id="GO:0016020">
    <property type="term" value="C:membrane"/>
    <property type="evidence" value="ECO:0007669"/>
    <property type="project" value="TreeGrafter"/>
</dbReference>
<dbReference type="CDD" id="cd09604">
    <property type="entry name" value="M1_APN_like"/>
    <property type="match status" value="1"/>
</dbReference>
<keyword evidence="1" id="KW-0732">Signal</keyword>
<dbReference type="PANTHER" id="PTHR11533:SF174">
    <property type="entry name" value="PUROMYCIN-SENSITIVE AMINOPEPTIDASE-RELATED"/>
    <property type="match status" value="1"/>
</dbReference>
<accession>A0A939K6X4</accession>
<name>A0A939K6X4_9BACT</name>
<dbReference type="InterPro" id="IPR027268">
    <property type="entry name" value="Peptidase_M4/M1_CTD_sf"/>
</dbReference>
<dbReference type="GO" id="GO:0005737">
    <property type="term" value="C:cytoplasm"/>
    <property type="evidence" value="ECO:0007669"/>
    <property type="project" value="TreeGrafter"/>
</dbReference>
<dbReference type="InterPro" id="IPR014782">
    <property type="entry name" value="Peptidase_M1_dom"/>
</dbReference>
<evidence type="ECO:0000256" key="1">
    <source>
        <dbReference type="SAM" id="SignalP"/>
    </source>
</evidence>
<dbReference type="Proteomes" id="UP000664034">
    <property type="component" value="Unassembled WGS sequence"/>
</dbReference>
<comment type="caution">
    <text evidence="3">The sequence shown here is derived from an EMBL/GenBank/DDBJ whole genome shotgun (WGS) entry which is preliminary data.</text>
</comment>
<dbReference type="InterPro" id="IPR050344">
    <property type="entry name" value="Peptidase_M1_aminopeptidases"/>
</dbReference>
<dbReference type="EMBL" id="JAFMYV010000008">
    <property type="protein sequence ID" value="MBO0938020.1"/>
    <property type="molecule type" value="Genomic_DNA"/>
</dbReference>
<dbReference type="RefSeq" id="WP_207365564.1">
    <property type="nucleotide sequence ID" value="NZ_JAFMYV010000008.1"/>
</dbReference>
<dbReference type="SUPFAM" id="SSF55486">
    <property type="entry name" value="Metalloproteases ('zincins'), catalytic domain"/>
    <property type="match status" value="1"/>
</dbReference>
<dbReference type="PANTHER" id="PTHR11533">
    <property type="entry name" value="PROTEASE M1 ZINC METALLOPROTEASE"/>
    <property type="match status" value="1"/>
</dbReference>
<proteinExistence type="predicted"/>
<keyword evidence="4" id="KW-1185">Reference proteome</keyword>
<protein>
    <submittedName>
        <fullName evidence="3">M1 family metallopeptidase</fullName>
    </submittedName>
</protein>
<dbReference type="GO" id="GO:0043171">
    <property type="term" value="P:peptide catabolic process"/>
    <property type="evidence" value="ECO:0007669"/>
    <property type="project" value="TreeGrafter"/>
</dbReference>
<evidence type="ECO:0000313" key="4">
    <source>
        <dbReference type="Proteomes" id="UP000664034"/>
    </source>
</evidence>
<dbReference type="GO" id="GO:0005615">
    <property type="term" value="C:extracellular space"/>
    <property type="evidence" value="ECO:0007669"/>
    <property type="project" value="TreeGrafter"/>
</dbReference>
<gene>
    <name evidence="3" type="ORF">J2I47_15800</name>
</gene>
<evidence type="ECO:0000313" key="3">
    <source>
        <dbReference type="EMBL" id="MBO0938020.1"/>
    </source>
</evidence>
<feature type="chain" id="PRO_5037206870" evidence="1">
    <location>
        <begin position="19"/>
        <end position="659"/>
    </location>
</feature>
<reference evidence="3" key="1">
    <citation type="submission" date="2021-03" db="EMBL/GenBank/DDBJ databases">
        <title>Fibrella sp. HMF5335 genome sequencing and assembly.</title>
        <authorList>
            <person name="Kang H."/>
            <person name="Kim H."/>
            <person name="Bae S."/>
            <person name="Joh K."/>
        </authorList>
    </citation>
    <scope>NUCLEOTIDE SEQUENCE</scope>
    <source>
        <strain evidence="3">HMF5335</strain>
    </source>
</reference>
<organism evidence="3 4">
    <name type="scientific">Fibrella rubiginis</name>
    <dbReference type="NCBI Taxonomy" id="2817060"/>
    <lineage>
        <taxon>Bacteria</taxon>
        <taxon>Pseudomonadati</taxon>
        <taxon>Bacteroidota</taxon>
        <taxon>Cytophagia</taxon>
        <taxon>Cytophagales</taxon>
        <taxon>Spirosomataceae</taxon>
        <taxon>Fibrella</taxon>
    </lineage>
</organism>
<dbReference type="GO" id="GO:0070006">
    <property type="term" value="F:metalloaminopeptidase activity"/>
    <property type="evidence" value="ECO:0007669"/>
    <property type="project" value="TreeGrafter"/>
</dbReference>
<dbReference type="Pfam" id="PF01433">
    <property type="entry name" value="Peptidase_M1"/>
    <property type="match status" value="1"/>
</dbReference>